<organism evidence="6">
    <name type="scientific">Ignisphaera aggregans</name>
    <dbReference type="NCBI Taxonomy" id="334771"/>
    <lineage>
        <taxon>Archaea</taxon>
        <taxon>Thermoproteota</taxon>
        <taxon>Thermoprotei</taxon>
        <taxon>Desulfurococcales</taxon>
        <taxon>Desulfurococcaceae</taxon>
        <taxon>Ignisphaera</taxon>
    </lineage>
</organism>
<dbReference type="InterPro" id="IPR027417">
    <property type="entry name" value="P-loop_NTPase"/>
</dbReference>
<feature type="transmembrane region" description="Helical" evidence="3">
    <location>
        <begin position="131"/>
        <end position="152"/>
    </location>
</feature>
<protein>
    <recommendedName>
        <fullName evidence="4">KaiC domain-containing protein</fullName>
    </recommendedName>
</protein>
<name>A0A7C4JIL7_9CREN</name>
<feature type="domain" description="KaiC" evidence="4">
    <location>
        <begin position="1"/>
        <end position="230"/>
    </location>
</feature>
<sequence length="473" mass="53957">MVFTTGNRELDKLIGEIPRRSMLLIVGHPGAGKTTLASSICYANTLKGFKCLYVSFYEDKDKLFNNMAKLGVNLADVEAKNLLVHVKVPVVEPKEVIGIVNEFIARDGYSVIVIDSINPIMELYRKKEQRAILLNFFYNLLNAINGLLIAIAEIPWGRESLNLGAIEFVADSIIYLKHRVVHGLLVRLLEVRKTRGSPLSVIEIPFDIAENKGVVIYIPRKPEKPTAVDKEKLRSRVVVEEILGSIYRGDIITVSFPPNARSPLILAPLVDIIVENDLRALAISYRYSPTEIISTLSTVLVKYMGLEVDEAQKIVNKYIYAESINPAAISIPMLANFELSLIERIEPHMVVFHACEIPWRLTKKSDEDAYWTHLVNQLTWLENKGIITVRLLSRVDKQFTKMSETLSDLVIRIQYKKNNKYPKQIWYIWRRGEEPKTVDFSNKEISEKMIECSKKFKEIVKEKLTTNKTSIKP</sequence>
<evidence type="ECO:0000313" key="6">
    <source>
        <dbReference type="EMBL" id="HGQ63798.1"/>
    </source>
</evidence>
<dbReference type="Pfam" id="PF06745">
    <property type="entry name" value="ATPase"/>
    <property type="match status" value="1"/>
</dbReference>
<dbReference type="SMART" id="SM00382">
    <property type="entry name" value="AAA"/>
    <property type="match status" value="1"/>
</dbReference>
<dbReference type="InterPro" id="IPR014774">
    <property type="entry name" value="KaiC-like_dom"/>
</dbReference>
<comment type="caution">
    <text evidence="6">The sequence shown here is derived from an EMBL/GenBank/DDBJ whole genome shotgun (WGS) entry which is preliminary data.</text>
</comment>
<reference evidence="6" key="1">
    <citation type="journal article" date="2020" name="mSystems">
        <title>Genome- and Community-Level Interaction Insights into Carbon Utilization and Element Cycling Functions of Hydrothermarchaeota in Hydrothermal Sediment.</title>
        <authorList>
            <person name="Zhou Z."/>
            <person name="Liu Y."/>
            <person name="Xu W."/>
            <person name="Pan J."/>
            <person name="Luo Z.H."/>
            <person name="Li M."/>
        </authorList>
    </citation>
    <scope>NUCLEOTIDE SEQUENCE [LARGE SCALE GENOMIC DNA]</scope>
    <source>
        <strain evidence="6">SpSt-637</strain>
        <strain evidence="5">SpSt-667</strain>
    </source>
</reference>
<keyword evidence="3" id="KW-0472">Membrane</keyword>
<dbReference type="Gene3D" id="3.40.50.300">
    <property type="entry name" value="P-loop containing nucleotide triphosphate hydrolases"/>
    <property type="match status" value="2"/>
</dbReference>
<dbReference type="GO" id="GO:0005524">
    <property type="term" value="F:ATP binding"/>
    <property type="evidence" value="ECO:0007669"/>
    <property type="project" value="UniProtKB-KW"/>
</dbReference>
<evidence type="ECO:0000313" key="5">
    <source>
        <dbReference type="EMBL" id="HGQ35867.1"/>
    </source>
</evidence>
<keyword evidence="3" id="KW-0812">Transmembrane</keyword>
<evidence type="ECO:0000259" key="4">
    <source>
        <dbReference type="PROSITE" id="PS51146"/>
    </source>
</evidence>
<evidence type="ECO:0000256" key="3">
    <source>
        <dbReference type="SAM" id="Phobius"/>
    </source>
</evidence>
<proteinExistence type="predicted"/>
<dbReference type="SUPFAM" id="SSF52540">
    <property type="entry name" value="P-loop containing nucleoside triphosphate hydrolases"/>
    <property type="match status" value="1"/>
</dbReference>
<evidence type="ECO:0000256" key="1">
    <source>
        <dbReference type="ARBA" id="ARBA00022741"/>
    </source>
</evidence>
<keyword evidence="3" id="KW-1133">Transmembrane helix</keyword>
<dbReference type="PANTHER" id="PTHR43637">
    <property type="entry name" value="UPF0273 PROTEIN TM_0370"/>
    <property type="match status" value="1"/>
</dbReference>
<dbReference type="EMBL" id="DTBD01000007">
    <property type="protein sequence ID" value="HGQ63798.1"/>
    <property type="molecule type" value="Genomic_DNA"/>
</dbReference>
<dbReference type="AlphaFoldDB" id="A0A7C4JIL7"/>
<keyword evidence="2" id="KW-0067">ATP-binding</keyword>
<gene>
    <name evidence="6" type="ORF">ENU08_00930</name>
    <name evidence="5" type="ORF">ENU41_04215</name>
</gene>
<dbReference type="PROSITE" id="PS51146">
    <property type="entry name" value="KAIC"/>
    <property type="match status" value="1"/>
</dbReference>
<dbReference type="InterPro" id="IPR003593">
    <property type="entry name" value="AAA+_ATPase"/>
</dbReference>
<dbReference type="EMBL" id="DTCK01000025">
    <property type="protein sequence ID" value="HGQ35867.1"/>
    <property type="molecule type" value="Genomic_DNA"/>
</dbReference>
<evidence type="ECO:0000256" key="2">
    <source>
        <dbReference type="ARBA" id="ARBA00022840"/>
    </source>
</evidence>
<accession>A0A7C4JIL7</accession>
<keyword evidence="1" id="KW-0547">Nucleotide-binding</keyword>
<dbReference type="InterPro" id="IPR010624">
    <property type="entry name" value="KaiC_dom"/>
</dbReference>